<evidence type="ECO:0000259" key="5">
    <source>
        <dbReference type="Pfam" id="PF13649"/>
    </source>
</evidence>
<keyword evidence="3 4" id="KW-0949">S-adenosyl-L-methionine</keyword>
<dbReference type="InterPro" id="IPR041698">
    <property type="entry name" value="Methyltransf_25"/>
</dbReference>
<dbReference type="SUPFAM" id="SSF53335">
    <property type="entry name" value="S-adenosyl-L-methionine-dependent methyltransferases"/>
    <property type="match status" value="1"/>
</dbReference>
<keyword evidence="1 4" id="KW-0489">Methyltransferase</keyword>
<dbReference type="EMBL" id="ACWF01000025">
    <property type="protein sequence ID" value="EHL79228.1"/>
    <property type="molecule type" value="Genomic_DNA"/>
</dbReference>
<dbReference type="Proteomes" id="UP000011747">
    <property type="component" value="Unassembled WGS sequence"/>
</dbReference>
<evidence type="ECO:0000256" key="3">
    <source>
        <dbReference type="ARBA" id="ARBA00022691"/>
    </source>
</evidence>
<dbReference type="InterPro" id="IPR029063">
    <property type="entry name" value="SAM-dependent_MTases_sf"/>
</dbReference>
<dbReference type="Pfam" id="PF13649">
    <property type="entry name" value="Methyltransf_25"/>
    <property type="match status" value="1"/>
</dbReference>
<dbReference type="RefSeq" id="WP_003352834.1">
    <property type="nucleotide sequence ID" value="NZ_JH414742.1"/>
</dbReference>
<dbReference type="GO" id="GO:0032259">
    <property type="term" value="P:methylation"/>
    <property type="evidence" value="ECO:0007669"/>
    <property type="project" value="UniProtKB-KW"/>
</dbReference>
<proteinExistence type="inferred from homology"/>
<dbReference type="PANTHER" id="PTHR43861">
    <property type="entry name" value="TRANS-ACONITATE 2-METHYLTRANSFERASE-RELATED"/>
    <property type="match status" value="1"/>
</dbReference>
<keyword evidence="2 4" id="KW-0808">Transferase</keyword>
<evidence type="ECO:0000256" key="4">
    <source>
        <dbReference type="HAMAP-Rule" id="MF_02100"/>
    </source>
</evidence>
<evidence type="ECO:0000256" key="1">
    <source>
        <dbReference type="ARBA" id="ARBA00022603"/>
    </source>
</evidence>
<dbReference type="HAMAP" id="MF_02100">
    <property type="entry name" value="Methyltr_YrrT"/>
    <property type="match status" value="1"/>
</dbReference>
<sequence length="224" mass="25721">MGREFNDLFDEWSHSYDQTVSGQDAEYEEVFSKYDEILSTVADKAKGIVVEFGVGTGNLTTKLVQKGLHVIGIEPSSNMRKIAQNKLPNVKIIDGDFLDFDVTEKIDTFVSTYAFHHLTDVEKRKAIAKFRQRLNPHGRVVFADTVFTTDKAKQEMIQESYSKGFNRLAEDLQREYYATIPVLTNLFEENGFNVSFTQLNRFVWLMDAKLKGDDKHDGTKENER</sequence>
<dbReference type="GO" id="GO:0008757">
    <property type="term" value="F:S-adenosylmethionine-dependent methyltransferase activity"/>
    <property type="evidence" value="ECO:0007669"/>
    <property type="project" value="UniProtKB-UniRule"/>
</dbReference>
<organism evidence="6 7">
    <name type="scientific">Bacillus smithii 7_3_47FAA</name>
    <dbReference type="NCBI Taxonomy" id="665952"/>
    <lineage>
        <taxon>Bacteria</taxon>
        <taxon>Bacillati</taxon>
        <taxon>Bacillota</taxon>
        <taxon>Bacilli</taxon>
        <taxon>Bacillales</taxon>
        <taxon>Bacillaceae</taxon>
        <taxon>Bacillus</taxon>
    </lineage>
</organism>
<name>G9QHY9_9BACI</name>
<feature type="binding site" evidence="4">
    <location>
        <position position="53"/>
    </location>
    <ligand>
        <name>S-adenosyl-L-methionine</name>
        <dbReference type="ChEBI" id="CHEBI:59789"/>
    </ligand>
</feature>
<accession>G9QHY9</accession>
<feature type="domain" description="Methyltransferase" evidence="5">
    <location>
        <begin position="49"/>
        <end position="138"/>
    </location>
</feature>
<keyword evidence="7" id="KW-1185">Reference proteome</keyword>
<evidence type="ECO:0000256" key="2">
    <source>
        <dbReference type="ARBA" id="ARBA00022679"/>
    </source>
</evidence>
<reference evidence="6 7" key="1">
    <citation type="submission" date="2011-09" db="EMBL/GenBank/DDBJ databases">
        <title>The Genome Sequence of Bacillus smithii 7_3_47FAA.</title>
        <authorList>
            <consortium name="The Broad Institute Genome Sequencing Platform"/>
            <person name="Earl A."/>
            <person name="Ward D."/>
            <person name="Feldgarden M."/>
            <person name="Gevers D."/>
            <person name="Daigneault M."/>
            <person name="Strauss J."/>
            <person name="Allen-Vercoe E."/>
            <person name="Young S.K."/>
            <person name="Zeng Q."/>
            <person name="Gargeya S."/>
            <person name="Fitzgerald M."/>
            <person name="Haas B."/>
            <person name="Abouelleil A."/>
            <person name="Alvarado L."/>
            <person name="Arachchi H.M."/>
            <person name="Berlin A."/>
            <person name="Brown A."/>
            <person name="Chapman S.B."/>
            <person name="Chen Z."/>
            <person name="Dunbar C."/>
            <person name="Freedman E."/>
            <person name="Gearin G."/>
            <person name="Goldberg J."/>
            <person name="Griggs A."/>
            <person name="Gujja S."/>
            <person name="Heiman D."/>
            <person name="Howarth C."/>
            <person name="Larson L."/>
            <person name="Lui A."/>
            <person name="MacDonald P.J.P."/>
            <person name="Montmayeur A."/>
            <person name="Murphy C."/>
            <person name="Neiman D."/>
            <person name="Pearson M."/>
            <person name="Priest M."/>
            <person name="Roberts A."/>
            <person name="Saif S."/>
            <person name="Shea T."/>
            <person name="Shenoy N."/>
            <person name="Sisk P."/>
            <person name="Stolte C."/>
            <person name="Sykes S."/>
            <person name="Wortman J."/>
            <person name="Nusbaum C."/>
            <person name="Birren B."/>
        </authorList>
    </citation>
    <scope>NUCLEOTIDE SEQUENCE [LARGE SCALE GENOMIC DNA]</scope>
    <source>
        <strain evidence="6 7">7_3_47FAA</strain>
    </source>
</reference>
<comment type="caution">
    <text evidence="6">The sequence shown here is derived from an EMBL/GenBank/DDBJ whole genome shotgun (WGS) entry which is preliminary data.</text>
</comment>
<dbReference type="AlphaFoldDB" id="G9QHY9"/>
<comment type="function">
    <text evidence="4">Could be a S-adenosyl-L-methionine-dependent methyltransferase.</text>
</comment>
<dbReference type="PATRIC" id="fig|665952.3.peg.558"/>
<dbReference type="HOGENOM" id="CLU_111961_0_0_9"/>
<protein>
    <recommendedName>
        <fullName evidence="4">Uncharacterized methyltransferase HMPREF1015_01353</fullName>
        <ecNumber evidence="4">2.1.1.-</ecNumber>
    </recommendedName>
</protein>
<dbReference type="EC" id="2.1.1.-" evidence="4"/>
<dbReference type="CDD" id="cd02440">
    <property type="entry name" value="AdoMet_MTases"/>
    <property type="match status" value="1"/>
</dbReference>
<comment type="similarity">
    <text evidence="4">Belongs to the methyltransferase superfamily. YrrT family.</text>
</comment>
<feature type="binding site" evidence="4">
    <location>
        <position position="74"/>
    </location>
    <ligand>
        <name>S-adenosyl-L-methionine</name>
        <dbReference type="ChEBI" id="CHEBI:59789"/>
    </ligand>
</feature>
<dbReference type="Gene3D" id="3.40.50.150">
    <property type="entry name" value="Vaccinia Virus protein VP39"/>
    <property type="match status" value="1"/>
</dbReference>
<evidence type="ECO:0000313" key="6">
    <source>
        <dbReference type="EMBL" id="EHL79228.1"/>
    </source>
</evidence>
<feature type="binding site" evidence="4">
    <location>
        <position position="96"/>
    </location>
    <ligand>
        <name>S-adenosyl-L-methionine</name>
        <dbReference type="ChEBI" id="CHEBI:59789"/>
    </ligand>
</feature>
<evidence type="ECO:0000313" key="7">
    <source>
        <dbReference type="Proteomes" id="UP000011747"/>
    </source>
</evidence>
<dbReference type="InterPro" id="IPR023553">
    <property type="entry name" value="Uncharacterised_MeTfrase_YrrT"/>
</dbReference>
<gene>
    <name evidence="6" type="ORF">HMPREF1015_01353</name>
</gene>